<keyword evidence="1" id="KW-0808">Transferase</keyword>
<proteinExistence type="predicted"/>
<protein>
    <submittedName>
        <fullName evidence="1">Serine/threonine kinase with two-component sensor domain</fullName>
    </submittedName>
</protein>
<dbReference type="Proteomes" id="UP000030661">
    <property type="component" value="Unassembled WGS sequence"/>
</dbReference>
<name>A0A081C1A7_VECG1</name>
<sequence length="122" mass="14092">MAAYSDIINQLKQKTVYQYHAIQRQAILNLVRTTEGCVPWRLVGEAYDEEQMLPRHRRTNDRGALGLLYFHKFSLRYLFQAYSQAAENAAVMEEYLNTLPGSIAGYYNFYGALLHLAIMIPI</sequence>
<accession>A0A081C1A7</accession>
<keyword evidence="2" id="KW-1185">Reference proteome</keyword>
<dbReference type="GO" id="GO:0016301">
    <property type="term" value="F:kinase activity"/>
    <property type="evidence" value="ECO:0007669"/>
    <property type="project" value="UniProtKB-KW"/>
</dbReference>
<dbReference type="STRING" id="1499967.U27_05336"/>
<evidence type="ECO:0000313" key="1">
    <source>
        <dbReference type="EMBL" id="GAK58362.1"/>
    </source>
</evidence>
<gene>
    <name evidence="1" type="ORF">U27_05336</name>
</gene>
<organism evidence="1">
    <name type="scientific">Vecturithrix granuli</name>
    <dbReference type="NCBI Taxonomy" id="1499967"/>
    <lineage>
        <taxon>Bacteria</taxon>
        <taxon>Candidatus Moduliflexota</taxon>
        <taxon>Candidatus Vecturitrichia</taxon>
        <taxon>Candidatus Vecturitrichales</taxon>
        <taxon>Candidatus Vecturitrichaceae</taxon>
        <taxon>Candidatus Vecturithrix</taxon>
    </lineage>
</organism>
<reference evidence="1" key="1">
    <citation type="journal article" date="2015" name="PeerJ">
        <title>First genomic representation of candidate bacterial phylum KSB3 points to enhanced environmental sensing as a trigger of wastewater bulking.</title>
        <authorList>
            <person name="Sekiguchi Y."/>
            <person name="Ohashi A."/>
            <person name="Parks D.H."/>
            <person name="Yamauchi T."/>
            <person name="Tyson G.W."/>
            <person name="Hugenholtz P."/>
        </authorList>
    </citation>
    <scope>NUCLEOTIDE SEQUENCE [LARGE SCALE GENOMIC DNA]</scope>
</reference>
<keyword evidence="1" id="KW-0418">Kinase</keyword>
<dbReference type="AlphaFoldDB" id="A0A081C1A7"/>
<dbReference type="eggNOG" id="COG3899">
    <property type="taxonomic scope" value="Bacteria"/>
</dbReference>
<dbReference type="EMBL" id="DF820467">
    <property type="protein sequence ID" value="GAK58362.1"/>
    <property type="molecule type" value="Genomic_DNA"/>
</dbReference>
<dbReference type="HOGENOM" id="CLU_2022177_0_0_0"/>
<evidence type="ECO:0000313" key="2">
    <source>
        <dbReference type="Proteomes" id="UP000030661"/>
    </source>
</evidence>